<dbReference type="STRING" id="6337.A0A0V0XPW9"/>
<sequence>LMADDRDVCEEVRIPLNEDQIILTQHVTPMRIASSPGFHGLPSTALMKYPVLVSVSTDQANVTETSFSELNSDLI</sequence>
<dbReference type="EMBL" id="JYDU01000185">
    <property type="protein sequence ID" value="KRX89824.1"/>
    <property type="molecule type" value="Genomic_DNA"/>
</dbReference>
<proteinExistence type="predicted"/>
<gene>
    <name evidence="1" type="ORF">T4E_1253</name>
</gene>
<comment type="caution">
    <text evidence="1">The sequence shown here is derived from an EMBL/GenBank/DDBJ whole genome shotgun (WGS) entry which is preliminary data.</text>
</comment>
<feature type="non-terminal residue" evidence="1">
    <location>
        <position position="1"/>
    </location>
</feature>
<organism evidence="1 2">
    <name type="scientific">Trichinella pseudospiralis</name>
    <name type="common">Parasitic roundworm</name>
    <dbReference type="NCBI Taxonomy" id="6337"/>
    <lineage>
        <taxon>Eukaryota</taxon>
        <taxon>Metazoa</taxon>
        <taxon>Ecdysozoa</taxon>
        <taxon>Nematoda</taxon>
        <taxon>Enoplea</taxon>
        <taxon>Dorylaimia</taxon>
        <taxon>Trichinellida</taxon>
        <taxon>Trichinellidae</taxon>
        <taxon>Trichinella</taxon>
    </lineage>
</organism>
<protein>
    <submittedName>
        <fullName evidence="1">Uncharacterized protein</fullName>
    </submittedName>
</protein>
<evidence type="ECO:0000313" key="1">
    <source>
        <dbReference type="EMBL" id="KRX89824.1"/>
    </source>
</evidence>
<name>A0A0V0XPW9_TRIPS</name>
<evidence type="ECO:0000313" key="2">
    <source>
        <dbReference type="Proteomes" id="UP000054815"/>
    </source>
</evidence>
<dbReference type="AlphaFoldDB" id="A0A0V0XPW9"/>
<dbReference type="Proteomes" id="UP000054815">
    <property type="component" value="Unassembled WGS sequence"/>
</dbReference>
<accession>A0A0V0XPW9</accession>
<reference evidence="1 2" key="1">
    <citation type="submission" date="2015-01" db="EMBL/GenBank/DDBJ databases">
        <title>Evolution of Trichinella species and genotypes.</title>
        <authorList>
            <person name="Korhonen P.K."/>
            <person name="Edoardo P."/>
            <person name="Giuseppe L.R."/>
            <person name="Gasser R.B."/>
        </authorList>
    </citation>
    <scope>NUCLEOTIDE SEQUENCE [LARGE SCALE GENOMIC DNA]</scope>
    <source>
        <strain evidence="1">ISS141</strain>
    </source>
</reference>